<organism evidence="1 2">
    <name type="scientific">Phaseolus angularis</name>
    <name type="common">Azuki bean</name>
    <name type="synonym">Vigna angularis</name>
    <dbReference type="NCBI Taxonomy" id="3914"/>
    <lineage>
        <taxon>Eukaryota</taxon>
        <taxon>Viridiplantae</taxon>
        <taxon>Streptophyta</taxon>
        <taxon>Embryophyta</taxon>
        <taxon>Tracheophyta</taxon>
        <taxon>Spermatophyta</taxon>
        <taxon>Magnoliopsida</taxon>
        <taxon>eudicotyledons</taxon>
        <taxon>Gunneridae</taxon>
        <taxon>Pentapetalae</taxon>
        <taxon>rosids</taxon>
        <taxon>fabids</taxon>
        <taxon>Fabales</taxon>
        <taxon>Fabaceae</taxon>
        <taxon>Papilionoideae</taxon>
        <taxon>50 kb inversion clade</taxon>
        <taxon>NPAAA clade</taxon>
        <taxon>indigoferoid/millettioid clade</taxon>
        <taxon>Phaseoleae</taxon>
        <taxon>Vigna</taxon>
    </lineage>
</organism>
<protein>
    <submittedName>
        <fullName evidence="1">Uncharacterized protein</fullName>
    </submittedName>
</protein>
<dbReference type="AlphaFoldDB" id="A0A0L9TKH9"/>
<dbReference type="Proteomes" id="UP000053144">
    <property type="component" value="Chromosome 1"/>
</dbReference>
<dbReference type="EMBL" id="CM003371">
    <property type="protein sequence ID" value="KOM30976.1"/>
    <property type="molecule type" value="Genomic_DNA"/>
</dbReference>
<accession>A0A0L9TKH9</accession>
<dbReference type="Gramene" id="KOM30976">
    <property type="protein sequence ID" value="KOM30976"/>
    <property type="gene ID" value="LR48_Vigan01g053100"/>
</dbReference>
<proteinExistence type="predicted"/>
<reference evidence="2" key="1">
    <citation type="journal article" date="2015" name="Proc. Natl. Acad. Sci. U.S.A.">
        <title>Genome sequencing of adzuki bean (Vigna angularis) provides insight into high starch and low fat accumulation and domestication.</title>
        <authorList>
            <person name="Yang K."/>
            <person name="Tian Z."/>
            <person name="Chen C."/>
            <person name="Luo L."/>
            <person name="Zhao B."/>
            <person name="Wang Z."/>
            <person name="Yu L."/>
            <person name="Li Y."/>
            <person name="Sun Y."/>
            <person name="Li W."/>
            <person name="Chen Y."/>
            <person name="Li Y."/>
            <person name="Zhang Y."/>
            <person name="Ai D."/>
            <person name="Zhao J."/>
            <person name="Shang C."/>
            <person name="Ma Y."/>
            <person name="Wu B."/>
            <person name="Wang M."/>
            <person name="Gao L."/>
            <person name="Sun D."/>
            <person name="Zhang P."/>
            <person name="Guo F."/>
            <person name="Wang W."/>
            <person name="Li Y."/>
            <person name="Wang J."/>
            <person name="Varshney R.K."/>
            <person name="Wang J."/>
            <person name="Ling H.Q."/>
            <person name="Wan P."/>
        </authorList>
    </citation>
    <scope>NUCLEOTIDE SEQUENCE</scope>
    <source>
        <strain evidence="2">cv. Jingnong 6</strain>
    </source>
</reference>
<sequence>MAEEEETLPARDEEALPRSNLHSVVVFSEQPESLAATPQVKVLDAQLVILVGENDSVVEVQSGQGFFVTQRRKSFFLFRHGTKQFIGLGRVELSGLIRVCLCPDSLRRLLHSSSRSNEHCLSSHKDKDAHEHVRRTLPLVSLRVFCSNTLSLLRLQCSVCFADYDL</sequence>
<name>A0A0L9TKH9_PHAAN</name>
<evidence type="ECO:0000313" key="2">
    <source>
        <dbReference type="Proteomes" id="UP000053144"/>
    </source>
</evidence>
<gene>
    <name evidence="1" type="ORF">LR48_Vigan01g053100</name>
</gene>
<evidence type="ECO:0000313" key="1">
    <source>
        <dbReference type="EMBL" id="KOM30976.1"/>
    </source>
</evidence>